<organism evidence="1 2">
    <name type="scientific">Flavobacterium profundi</name>
    <dbReference type="NCBI Taxonomy" id="1774945"/>
    <lineage>
        <taxon>Bacteria</taxon>
        <taxon>Pseudomonadati</taxon>
        <taxon>Bacteroidota</taxon>
        <taxon>Flavobacteriia</taxon>
        <taxon>Flavobacteriales</taxon>
        <taxon>Flavobacteriaceae</taxon>
        <taxon>Flavobacterium</taxon>
    </lineage>
</organism>
<comment type="caution">
    <text evidence="1">The sequence shown here is derived from an EMBL/GenBank/DDBJ whole genome shotgun (WGS) entry which is preliminary data.</text>
</comment>
<dbReference type="Proteomes" id="UP000431264">
    <property type="component" value="Unassembled WGS sequence"/>
</dbReference>
<accession>A0A6I4IFA6</accession>
<protein>
    <submittedName>
        <fullName evidence="1">Uncharacterized protein</fullName>
    </submittedName>
</protein>
<reference evidence="2" key="1">
    <citation type="submission" date="2019-05" db="EMBL/GenBank/DDBJ databases">
        <title>Flavobacterium profundi sp. nov., isolated from a deep-sea seamount.</title>
        <authorList>
            <person name="Zhang D.-C."/>
        </authorList>
    </citation>
    <scope>NUCLEOTIDE SEQUENCE [LARGE SCALE GENOMIC DNA]</scope>
    <source>
        <strain evidence="2">TP390</strain>
    </source>
</reference>
<dbReference type="EMBL" id="WQLW01000002">
    <property type="protein sequence ID" value="MVO08403.1"/>
    <property type="molecule type" value="Genomic_DNA"/>
</dbReference>
<keyword evidence="2" id="KW-1185">Reference proteome</keyword>
<name>A0A6I4IFA6_9FLAO</name>
<evidence type="ECO:0000313" key="2">
    <source>
        <dbReference type="Proteomes" id="UP000431264"/>
    </source>
</evidence>
<sequence length="121" mass="14555">MKKYLLYFILIYLFSFLLNKSENNITNKNQFVPSHQDQYHFTSKSTLTSLLVENPNFFIEEVNEIFIESKVDNPFLNYFTTSIVNKELFFSFLNTLNEKNQNHNLVAFSKFQIIFPFHSFW</sequence>
<dbReference type="RefSeq" id="WP_140996794.1">
    <property type="nucleotide sequence ID" value="NZ_VDCZ01000002.1"/>
</dbReference>
<evidence type="ECO:0000313" key="1">
    <source>
        <dbReference type="EMBL" id="MVO08403.1"/>
    </source>
</evidence>
<proteinExistence type="predicted"/>
<gene>
    <name evidence="1" type="ORF">GOQ30_04395</name>
</gene>
<dbReference type="OrthoDB" id="9994259at2"/>
<dbReference type="AlphaFoldDB" id="A0A6I4IFA6"/>